<comment type="caution">
    <text evidence="1">The sequence shown here is derived from an EMBL/GenBank/DDBJ whole genome shotgun (WGS) entry which is preliminary data.</text>
</comment>
<accession>A0AAD7I4N9</accession>
<name>A0AAD7I4N9_9AGAR</name>
<dbReference type="AlphaFoldDB" id="A0AAD7I4N9"/>
<dbReference type="Proteomes" id="UP001215598">
    <property type="component" value="Unassembled WGS sequence"/>
</dbReference>
<dbReference type="EMBL" id="JARKIB010000129">
    <property type="protein sequence ID" value="KAJ7735018.1"/>
    <property type="molecule type" value="Genomic_DNA"/>
</dbReference>
<protein>
    <submittedName>
        <fullName evidence="1">Uncharacterized protein</fullName>
    </submittedName>
</protein>
<sequence length="144" mass="16140">MNVKDSKRRDYLHCDLAPTFGTLNSASVRKLDAHIKVMIAGTMHILDKIPPKQRTWDGIIASMNQNNFIEPYGDVVGRTYKLTKGRVNVFKFDGSPDPKILVKVEEWFAGLLGAANRNDVPIVTLSPGREDEALDRSQGIKQFL</sequence>
<organism evidence="1 2">
    <name type="scientific">Mycena metata</name>
    <dbReference type="NCBI Taxonomy" id="1033252"/>
    <lineage>
        <taxon>Eukaryota</taxon>
        <taxon>Fungi</taxon>
        <taxon>Dikarya</taxon>
        <taxon>Basidiomycota</taxon>
        <taxon>Agaricomycotina</taxon>
        <taxon>Agaricomycetes</taxon>
        <taxon>Agaricomycetidae</taxon>
        <taxon>Agaricales</taxon>
        <taxon>Marasmiineae</taxon>
        <taxon>Mycenaceae</taxon>
        <taxon>Mycena</taxon>
    </lineage>
</organism>
<reference evidence="1" key="1">
    <citation type="submission" date="2023-03" db="EMBL/GenBank/DDBJ databases">
        <title>Massive genome expansion in bonnet fungi (Mycena s.s.) driven by repeated elements and novel gene families across ecological guilds.</title>
        <authorList>
            <consortium name="Lawrence Berkeley National Laboratory"/>
            <person name="Harder C.B."/>
            <person name="Miyauchi S."/>
            <person name="Viragh M."/>
            <person name="Kuo A."/>
            <person name="Thoen E."/>
            <person name="Andreopoulos B."/>
            <person name="Lu D."/>
            <person name="Skrede I."/>
            <person name="Drula E."/>
            <person name="Henrissat B."/>
            <person name="Morin E."/>
            <person name="Kohler A."/>
            <person name="Barry K."/>
            <person name="LaButti K."/>
            <person name="Morin E."/>
            <person name="Salamov A."/>
            <person name="Lipzen A."/>
            <person name="Mereny Z."/>
            <person name="Hegedus B."/>
            <person name="Baldrian P."/>
            <person name="Stursova M."/>
            <person name="Weitz H."/>
            <person name="Taylor A."/>
            <person name="Grigoriev I.V."/>
            <person name="Nagy L.G."/>
            <person name="Martin F."/>
            <person name="Kauserud H."/>
        </authorList>
    </citation>
    <scope>NUCLEOTIDE SEQUENCE</scope>
    <source>
        <strain evidence="1">CBHHK182m</strain>
    </source>
</reference>
<proteinExistence type="predicted"/>
<gene>
    <name evidence="1" type="ORF">B0H16DRAFT_1731528</name>
</gene>
<evidence type="ECO:0000313" key="2">
    <source>
        <dbReference type="Proteomes" id="UP001215598"/>
    </source>
</evidence>
<keyword evidence="2" id="KW-1185">Reference proteome</keyword>
<evidence type="ECO:0000313" key="1">
    <source>
        <dbReference type="EMBL" id="KAJ7735018.1"/>
    </source>
</evidence>